<dbReference type="GO" id="GO:0003700">
    <property type="term" value="F:DNA-binding transcription factor activity"/>
    <property type="evidence" value="ECO:0007669"/>
    <property type="project" value="InterPro"/>
</dbReference>
<feature type="compositionally biased region" description="Pro residues" evidence="1">
    <location>
        <begin position="1"/>
        <end position="10"/>
    </location>
</feature>
<reference evidence="2" key="2">
    <citation type="journal article" date="2022" name="Elife">
        <title>Obligate sexual reproduction of a homothallic fungus closely related to the Cryptococcus pathogenic species complex.</title>
        <authorList>
            <person name="Passer A.R."/>
            <person name="Clancey S.A."/>
            <person name="Shea T."/>
            <person name="David-Palma M."/>
            <person name="Averette A.F."/>
            <person name="Boekhout T."/>
            <person name="Porcel B.M."/>
            <person name="Nowrousian M."/>
            <person name="Cuomo C.A."/>
            <person name="Sun S."/>
            <person name="Heitman J."/>
            <person name="Coelho M.A."/>
        </authorList>
    </citation>
    <scope>NUCLEOTIDE SEQUENCE</scope>
    <source>
        <strain evidence="2">CBS 7841</strain>
    </source>
</reference>
<feature type="compositionally biased region" description="Polar residues" evidence="1">
    <location>
        <begin position="322"/>
        <end position="332"/>
    </location>
</feature>
<dbReference type="KEGG" id="cdep:91086795"/>
<reference evidence="2" key="1">
    <citation type="submission" date="2016-06" db="EMBL/GenBank/DDBJ databases">
        <authorList>
            <person name="Cuomo C."/>
            <person name="Litvintseva A."/>
            <person name="Heitman J."/>
            <person name="Chen Y."/>
            <person name="Sun S."/>
            <person name="Springer D."/>
            <person name="Dromer F."/>
            <person name="Young S."/>
            <person name="Zeng Q."/>
            <person name="Chapman S."/>
            <person name="Gujja S."/>
            <person name="Saif S."/>
            <person name="Birren B."/>
        </authorList>
    </citation>
    <scope>NUCLEOTIDE SEQUENCE</scope>
    <source>
        <strain evidence="2">CBS 7841</strain>
    </source>
</reference>
<proteinExistence type="predicted"/>
<evidence type="ECO:0000256" key="1">
    <source>
        <dbReference type="SAM" id="MobiDB-lite"/>
    </source>
</evidence>
<gene>
    <name evidence="2" type="ORF">L203_102583</name>
</gene>
<name>A0A1E3IDR6_9TREE</name>
<feature type="region of interest" description="Disordered" evidence="1">
    <location>
        <begin position="1"/>
        <end position="86"/>
    </location>
</feature>
<dbReference type="AlphaFoldDB" id="A0A1E3IDR6"/>
<dbReference type="Gene3D" id="1.20.5.170">
    <property type="match status" value="1"/>
</dbReference>
<dbReference type="CDD" id="cd14688">
    <property type="entry name" value="bZIP_YAP"/>
    <property type="match status" value="1"/>
</dbReference>
<dbReference type="OrthoDB" id="2589163at2759"/>
<dbReference type="InterPro" id="IPR046347">
    <property type="entry name" value="bZIP_sf"/>
</dbReference>
<dbReference type="Proteomes" id="UP000094043">
    <property type="component" value="Chromosome 3"/>
</dbReference>
<feature type="compositionally biased region" description="Basic and acidic residues" evidence="1">
    <location>
        <begin position="76"/>
        <end position="86"/>
    </location>
</feature>
<feature type="compositionally biased region" description="Basic and acidic residues" evidence="1">
    <location>
        <begin position="334"/>
        <end position="352"/>
    </location>
</feature>
<sequence length="440" mass="49253">MYHHPFPTPATPAHKDPFQYPPPGLHPSHHLSQPPPHQAQRHPSHPHSADSSRRGSQAHSSHHPYSETDSEGDEDKVEKDKLELRREKNRVKQRNLRLRRANHIADLERDVSTLKSEKTVLQNALSLSQQRENNFSGWIHDLESALFRNGLAGEVEGLRRIWSDRDLKRARGSLGAVQGVGSPFQGASMPDPLSTLARAASQLPGPASAMPNGVMPSPTVLLASQSGADVSRPMLPRPSSFSRPYENPYPTPDVSWGSQPHEYIPDTLETELNDSKRKRSNEWEPYGYSRPPSQTNAMQRQTEADVNTLPPIQPLACDLSRSAPQSQSQTQQVHHRDAKEQKDRAERGERVSPRLIRISDLVSPRHSRETFWNGDVKKNDHEPPKDSSTFTELNGAKLPSFTFQPGNRVGETLGPEETSPQSSFDARERRLPASMSDLRA</sequence>
<feature type="compositionally biased region" description="Polar residues" evidence="1">
    <location>
        <begin position="291"/>
        <end position="305"/>
    </location>
</feature>
<organism evidence="2 3">
    <name type="scientific">Cryptococcus depauperatus CBS 7841</name>
    <dbReference type="NCBI Taxonomy" id="1295531"/>
    <lineage>
        <taxon>Eukaryota</taxon>
        <taxon>Fungi</taxon>
        <taxon>Dikarya</taxon>
        <taxon>Basidiomycota</taxon>
        <taxon>Agaricomycotina</taxon>
        <taxon>Tremellomycetes</taxon>
        <taxon>Tremellales</taxon>
        <taxon>Cryptococcaceae</taxon>
        <taxon>Cryptococcus</taxon>
    </lineage>
</organism>
<dbReference type="SUPFAM" id="SSF57959">
    <property type="entry name" value="Leucine zipper domain"/>
    <property type="match status" value="1"/>
</dbReference>
<dbReference type="GeneID" id="91086795"/>
<dbReference type="EMBL" id="CP143786">
    <property type="protein sequence ID" value="WVN87404.1"/>
    <property type="molecule type" value="Genomic_DNA"/>
</dbReference>
<reference evidence="2" key="3">
    <citation type="submission" date="2024-01" db="EMBL/GenBank/DDBJ databases">
        <authorList>
            <person name="Coelho M.A."/>
            <person name="David-Palma M."/>
            <person name="Shea T."/>
            <person name="Sun S."/>
            <person name="Cuomo C.A."/>
            <person name="Heitman J."/>
        </authorList>
    </citation>
    <scope>NUCLEOTIDE SEQUENCE</scope>
    <source>
        <strain evidence="2">CBS 7841</strain>
    </source>
</reference>
<dbReference type="VEuPathDB" id="FungiDB:L203_03947"/>
<keyword evidence="3" id="KW-1185">Reference proteome</keyword>
<feature type="compositionally biased region" description="Basic and acidic residues" evidence="1">
    <location>
        <begin position="375"/>
        <end position="385"/>
    </location>
</feature>
<dbReference type="RefSeq" id="XP_066068104.1">
    <property type="nucleotide sequence ID" value="XM_066212007.1"/>
</dbReference>
<accession>A0A1E3IDR6</accession>
<protein>
    <submittedName>
        <fullName evidence="2">Uncharacterized protein</fullName>
    </submittedName>
</protein>
<feature type="region of interest" description="Disordered" evidence="1">
    <location>
        <begin position="229"/>
        <end position="440"/>
    </location>
</feature>
<evidence type="ECO:0000313" key="3">
    <source>
        <dbReference type="Proteomes" id="UP000094043"/>
    </source>
</evidence>
<evidence type="ECO:0000313" key="2">
    <source>
        <dbReference type="EMBL" id="WVN87404.1"/>
    </source>
</evidence>